<name>X0SR59_9ZZZZ</name>
<accession>X0SR59</accession>
<sequence>MKKLFPVIIILTICLCGCSEESSISEKETTEPGVVDYITGAEQIKTYKRVKSKIEDINKTSKERFE</sequence>
<reference evidence="1" key="1">
    <citation type="journal article" date="2014" name="Front. Microbiol.">
        <title>High frequency of phylogenetically diverse reductive dehalogenase-homologous genes in deep subseafloor sedimentary metagenomes.</title>
        <authorList>
            <person name="Kawai M."/>
            <person name="Futagami T."/>
            <person name="Toyoda A."/>
            <person name="Takaki Y."/>
            <person name="Nishi S."/>
            <person name="Hori S."/>
            <person name="Arai W."/>
            <person name="Tsubouchi T."/>
            <person name="Morono Y."/>
            <person name="Uchiyama I."/>
            <person name="Ito T."/>
            <person name="Fujiyama A."/>
            <person name="Inagaki F."/>
            <person name="Takami H."/>
        </authorList>
    </citation>
    <scope>NUCLEOTIDE SEQUENCE</scope>
    <source>
        <strain evidence="1">Expedition CK06-06</strain>
    </source>
</reference>
<organism evidence="1">
    <name type="scientific">marine sediment metagenome</name>
    <dbReference type="NCBI Taxonomy" id="412755"/>
    <lineage>
        <taxon>unclassified sequences</taxon>
        <taxon>metagenomes</taxon>
        <taxon>ecological metagenomes</taxon>
    </lineage>
</organism>
<proteinExistence type="predicted"/>
<dbReference type="EMBL" id="BARS01007477">
    <property type="protein sequence ID" value="GAF83549.1"/>
    <property type="molecule type" value="Genomic_DNA"/>
</dbReference>
<comment type="caution">
    <text evidence="1">The sequence shown here is derived from an EMBL/GenBank/DDBJ whole genome shotgun (WGS) entry which is preliminary data.</text>
</comment>
<protein>
    <submittedName>
        <fullName evidence="1">Uncharacterized protein</fullName>
    </submittedName>
</protein>
<gene>
    <name evidence="1" type="ORF">S01H1_14383</name>
</gene>
<evidence type="ECO:0000313" key="1">
    <source>
        <dbReference type="EMBL" id="GAF83549.1"/>
    </source>
</evidence>
<dbReference type="AlphaFoldDB" id="X0SR59"/>